<evidence type="ECO:0000313" key="2">
    <source>
        <dbReference type="EMBL" id="RRB07844.1"/>
    </source>
</evidence>
<keyword evidence="1" id="KW-1133">Transmembrane helix</keyword>
<reference evidence="2 3" key="1">
    <citation type="submission" date="2018-11" db="EMBL/GenBank/DDBJ databases">
        <authorList>
            <person name="Zhou Z."/>
            <person name="Wang G."/>
        </authorList>
    </citation>
    <scope>NUCLEOTIDE SEQUENCE [LARGE SCALE GENOMIC DNA]</scope>
    <source>
        <strain evidence="2 3">KCTC52004</strain>
    </source>
</reference>
<feature type="transmembrane region" description="Helical" evidence="1">
    <location>
        <begin position="117"/>
        <end position="137"/>
    </location>
</feature>
<sequence>MKPEFIVDRELIEQMLVIVFGPSAQYLTHEPRDADSYTIQVRTSLGKYRFVVHKETLFNTLHNKLTQDEADQVRQQILLADSDPVIIHAMKKNMEPSVQSTRGTEVPKKRSGCLGRLLLMVLLILVCAIFNILTIHLK</sequence>
<dbReference type="AlphaFoldDB" id="A0A3P1C4K0"/>
<comment type="caution">
    <text evidence="2">The sequence shown here is derived from an EMBL/GenBank/DDBJ whole genome shotgun (WGS) entry which is preliminary data.</text>
</comment>
<name>A0A3P1C4K0_9BACT</name>
<dbReference type="EMBL" id="RQJO01000007">
    <property type="protein sequence ID" value="RRB07844.1"/>
    <property type="molecule type" value="Genomic_DNA"/>
</dbReference>
<dbReference type="OrthoDB" id="4350726at2"/>
<keyword evidence="1" id="KW-0472">Membrane</keyword>
<evidence type="ECO:0000256" key="1">
    <source>
        <dbReference type="SAM" id="Phobius"/>
    </source>
</evidence>
<accession>A0A3P1C4K0</accession>
<proteinExistence type="predicted"/>
<dbReference type="Proteomes" id="UP000271925">
    <property type="component" value="Unassembled WGS sequence"/>
</dbReference>
<evidence type="ECO:0000313" key="3">
    <source>
        <dbReference type="Proteomes" id="UP000271925"/>
    </source>
</evidence>
<keyword evidence="1" id="KW-0812">Transmembrane</keyword>
<organism evidence="2 3">
    <name type="scientific">Larkinella rosea</name>
    <dbReference type="NCBI Taxonomy" id="2025312"/>
    <lineage>
        <taxon>Bacteria</taxon>
        <taxon>Pseudomonadati</taxon>
        <taxon>Bacteroidota</taxon>
        <taxon>Cytophagia</taxon>
        <taxon>Cytophagales</taxon>
        <taxon>Spirosomataceae</taxon>
        <taxon>Larkinella</taxon>
    </lineage>
</organism>
<keyword evidence="3" id="KW-1185">Reference proteome</keyword>
<dbReference type="RefSeq" id="WP_124873342.1">
    <property type="nucleotide sequence ID" value="NZ_RQJO01000007.1"/>
</dbReference>
<protein>
    <submittedName>
        <fullName evidence="2">Uncharacterized protein</fullName>
    </submittedName>
</protein>
<gene>
    <name evidence="2" type="ORF">EHT25_08730</name>
</gene>